<reference evidence="1 2" key="1">
    <citation type="submission" date="2019-06" db="EMBL/GenBank/DDBJ databases">
        <authorList>
            <person name="Palmer J.M."/>
        </authorList>
    </citation>
    <scope>NUCLEOTIDE SEQUENCE [LARGE SCALE GENOMIC DNA]</scope>
    <source>
        <strain evidence="1 2">TWF102</strain>
    </source>
</reference>
<protein>
    <recommendedName>
        <fullName evidence="3">BTB domain-containing protein</fullName>
    </recommendedName>
</protein>
<gene>
    <name evidence="1" type="ORF">TWF102_005845</name>
</gene>
<proteinExistence type="predicted"/>
<accession>A0A7C8JLA7</accession>
<evidence type="ECO:0008006" key="3">
    <source>
        <dbReference type="Google" id="ProtNLM"/>
    </source>
</evidence>
<comment type="caution">
    <text evidence="1">The sequence shown here is derived from an EMBL/GenBank/DDBJ whole genome shotgun (WGS) entry which is preliminary data.</text>
</comment>
<evidence type="ECO:0000313" key="2">
    <source>
        <dbReference type="Proteomes" id="UP000475325"/>
    </source>
</evidence>
<dbReference type="Proteomes" id="UP000475325">
    <property type="component" value="Unassembled WGS sequence"/>
</dbReference>
<evidence type="ECO:0000313" key="1">
    <source>
        <dbReference type="EMBL" id="KAF3112104.1"/>
    </source>
</evidence>
<dbReference type="EMBL" id="WIQW01000003">
    <property type="protein sequence ID" value="KAF3112104.1"/>
    <property type="molecule type" value="Genomic_DNA"/>
</dbReference>
<organism evidence="1 2">
    <name type="scientific">Orbilia oligospora</name>
    <name type="common">Nematode-trapping fungus</name>
    <name type="synonym">Arthrobotrys oligospora</name>
    <dbReference type="NCBI Taxonomy" id="2813651"/>
    <lineage>
        <taxon>Eukaryota</taxon>
        <taxon>Fungi</taxon>
        <taxon>Dikarya</taxon>
        <taxon>Ascomycota</taxon>
        <taxon>Pezizomycotina</taxon>
        <taxon>Orbiliomycetes</taxon>
        <taxon>Orbiliales</taxon>
        <taxon>Orbiliaceae</taxon>
        <taxon>Orbilia</taxon>
    </lineage>
</organism>
<sequence>MGPSKEPLKNHDIDSTGDVVGTLVSADDDNIELSTLRLSSKIPSLVSPVFKSMLDPAKGLKESLLKPNGMKEICITAFSEKSTIVAMNIFHYQPESLPGPTEVSSRELYNLASFADYYQCQRFLKLWAPIWAMPIWRIRSPSKNTARWLWIGISFQIPQVTKDCAQEVFERMRLQGGKFVVDGKPFHNAMKYTDVIWHQREKYIQQFTEKVESQYCNFENESKRKGVASRCDLIQLGTRKFLRLKTALPKCERDEMTFKEIFSMLRGSAKVGKYSQKIHKDGNALRDTVKHLTDLVTKLENIVVKKTLLSAFGISDNI</sequence>
<dbReference type="AlphaFoldDB" id="A0A7C8JLA7"/>
<name>A0A7C8JLA7_ORBOL</name>